<dbReference type="Proteomes" id="UP000824200">
    <property type="component" value="Unassembled WGS sequence"/>
</dbReference>
<dbReference type="GO" id="GO:0032259">
    <property type="term" value="P:methylation"/>
    <property type="evidence" value="ECO:0007669"/>
    <property type="project" value="UniProtKB-KW"/>
</dbReference>
<accession>A0A9D1J7N7</accession>
<name>A0A9D1J7N7_9BACT</name>
<organism evidence="2 3">
    <name type="scientific">Candidatus Fimimonas gallinarum</name>
    <dbReference type="NCBI Taxonomy" id="2840821"/>
    <lineage>
        <taxon>Bacteria</taxon>
        <taxon>Pseudomonadati</taxon>
        <taxon>Myxococcota</taxon>
        <taxon>Myxococcia</taxon>
        <taxon>Myxococcales</taxon>
        <taxon>Cystobacterineae</taxon>
        <taxon>Myxococcaceae</taxon>
        <taxon>Myxococcaceae incertae sedis</taxon>
        <taxon>Candidatus Fimimonas</taxon>
    </lineage>
</organism>
<comment type="caution">
    <text evidence="2">The sequence shown here is derived from an EMBL/GenBank/DDBJ whole genome shotgun (WGS) entry which is preliminary data.</text>
</comment>
<dbReference type="InterPro" id="IPR041698">
    <property type="entry name" value="Methyltransf_25"/>
</dbReference>
<dbReference type="GO" id="GO:0008168">
    <property type="term" value="F:methyltransferase activity"/>
    <property type="evidence" value="ECO:0007669"/>
    <property type="project" value="UniProtKB-KW"/>
</dbReference>
<reference evidence="2" key="2">
    <citation type="journal article" date="2021" name="PeerJ">
        <title>Extensive microbial diversity within the chicken gut microbiome revealed by metagenomics and culture.</title>
        <authorList>
            <person name="Gilroy R."/>
            <person name="Ravi A."/>
            <person name="Getino M."/>
            <person name="Pursley I."/>
            <person name="Horton D.L."/>
            <person name="Alikhan N.F."/>
            <person name="Baker D."/>
            <person name="Gharbi K."/>
            <person name="Hall N."/>
            <person name="Watson M."/>
            <person name="Adriaenssens E.M."/>
            <person name="Foster-Nyarko E."/>
            <person name="Jarju S."/>
            <person name="Secka A."/>
            <person name="Antonio M."/>
            <person name="Oren A."/>
            <person name="Chaudhuri R.R."/>
            <person name="La Ragione R."/>
            <person name="Hildebrand F."/>
            <person name="Pallen M.J."/>
        </authorList>
    </citation>
    <scope>NUCLEOTIDE SEQUENCE</scope>
    <source>
        <strain evidence="2">CHK121-14286</strain>
    </source>
</reference>
<evidence type="ECO:0000313" key="3">
    <source>
        <dbReference type="Proteomes" id="UP000824200"/>
    </source>
</evidence>
<keyword evidence="2" id="KW-0489">Methyltransferase</keyword>
<reference evidence="2" key="1">
    <citation type="submission" date="2020-10" db="EMBL/GenBank/DDBJ databases">
        <authorList>
            <person name="Gilroy R."/>
        </authorList>
    </citation>
    <scope>NUCLEOTIDE SEQUENCE</scope>
    <source>
        <strain evidence="2">CHK121-14286</strain>
    </source>
</reference>
<dbReference type="AlphaFoldDB" id="A0A9D1J7N7"/>
<protein>
    <submittedName>
        <fullName evidence="2">Methyltransferase domain-containing protein</fullName>
    </submittedName>
</protein>
<dbReference type="CDD" id="cd02440">
    <property type="entry name" value="AdoMet_MTases"/>
    <property type="match status" value="1"/>
</dbReference>
<evidence type="ECO:0000259" key="1">
    <source>
        <dbReference type="Pfam" id="PF13649"/>
    </source>
</evidence>
<dbReference type="Gene3D" id="2.20.25.110">
    <property type="entry name" value="S-adenosyl-L-methionine-dependent methyltransferases"/>
    <property type="match status" value="1"/>
</dbReference>
<evidence type="ECO:0000313" key="2">
    <source>
        <dbReference type="EMBL" id="HIR65481.1"/>
    </source>
</evidence>
<sequence>MKNYSILAKYYDRFSHNDCDYESWSQYLLNEAKKRHVKTVADIACGTGKMSVLLWRSGLAVTGVDCSEEMLCQAADKCRGVFVLQDMRRLQLTQPVDMAVCVNDGVNYLKPNEVQPFFCRVAENIKQGAPFVFDVSSPYKLQNALGNNVFFVDDDDATLLWTNAFRSGKATLSLTLFERQSNGSYLRFDEKHIQYAHSVEFLMQCLKEAGFAVAEITSDYGEKLSAESLRITFLTRKEV</sequence>
<proteinExistence type="predicted"/>
<dbReference type="EMBL" id="DVHL01000010">
    <property type="protein sequence ID" value="HIR65481.1"/>
    <property type="molecule type" value="Genomic_DNA"/>
</dbReference>
<dbReference type="Gene3D" id="3.40.50.150">
    <property type="entry name" value="Vaccinia Virus protein VP39"/>
    <property type="match status" value="1"/>
</dbReference>
<dbReference type="Pfam" id="PF13649">
    <property type="entry name" value="Methyltransf_25"/>
    <property type="match status" value="1"/>
</dbReference>
<keyword evidence="2" id="KW-0808">Transferase</keyword>
<gene>
    <name evidence="2" type="ORF">IAC95_01120</name>
</gene>
<feature type="domain" description="Methyltransferase" evidence="1">
    <location>
        <begin position="40"/>
        <end position="128"/>
    </location>
</feature>
<dbReference type="InterPro" id="IPR029063">
    <property type="entry name" value="SAM-dependent_MTases_sf"/>
</dbReference>
<dbReference type="SUPFAM" id="SSF53335">
    <property type="entry name" value="S-adenosyl-L-methionine-dependent methyltransferases"/>
    <property type="match status" value="1"/>
</dbReference>